<evidence type="ECO:0000313" key="2">
    <source>
        <dbReference type="EMBL" id="MBU9720103.1"/>
    </source>
</evidence>
<proteinExistence type="predicted"/>
<accession>A0ABS6JNG9</accession>
<dbReference type="Pfam" id="PF08671">
    <property type="entry name" value="SinI"/>
    <property type="match status" value="1"/>
</dbReference>
<dbReference type="RefSeq" id="WP_088073558.1">
    <property type="nucleotide sequence ID" value="NZ_JAHQCR010000012.1"/>
</dbReference>
<reference evidence="2 3" key="1">
    <citation type="submission" date="2021-06" db="EMBL/GenBank/DDBJ databases">
        <title>Bacillus sp. RD4P76, an endophyte from a halophyte.</title>
        <authorList>
            <person name="Sun J.-Q."/>
        </authorList>
    </citation>
    <scope>NUCLEOTIDE SEQUENCE [LARGE SCALE GENOMIC DNA]</scope>
    <source>
        <strain evidence="2 3">JCM 17098</strain>
    </source>
</reference>
<comment type="caution">
    <text evidence="2">The sequence shown here is derived from an EMBL/GenBank/DDBJ whole genome shotgun (WGS) entry which is preliminary data.</text>
</comment>
<dbReference type="Proteomes" id="UP000790580">
    <property type="component" value="Unassembled WGS sequence"/>
</dbReference>
<dbReference type="EMBL" id="JAHQCR010000012">
    <property type="protein sequence ID" value="MBU9720103.1"/>
    <property type="molecule type" value="Genomic_DNA"/>
</dbReference>
<evidence type="ECO:0000259" key="1">
    <source>
        <dbReference type="PROSITE" id="PS51500"/>
    </source>
</evidence>
<feature type="domain" description="Sin" evidence="1">
    <location>
        <begin position="1"/>
        <end position="37"/>
    </location>
</feature>
<gene>
    <name evidence="2" type="ORF">KS407_01435</name>
</gene>
<keyword evidence="3" id="KW-1185">Reference proteome</keyword>
<dbReference type="InterPro" id="IPR036281">
    <property type="entry name" value="SinR/SinI_dimer_dom_sf"/>
</dbReference>
<organism evidence="2 3">
    <name type="scientific">Evansella alkalicola</name>
    <dbReference type="NCBI Taxonomy" id="745819"/>
    <lineage>
        <taxon>Bacteria</taxon>
        <taxon>Bacillati</taxon>
        <taxon>Bacillota</taxon>
        <taxon>Bacilli</taxon>
        <taxon>Bacillales</taxon>
        <taxon>Bacillaceae</taxon>
        <taxon>Evansella</taxon>
    </lineage>
</organism>
<dbReference type="InterPro" id="IPR010981">
    <property type="entry name" value="SinR/SinI_dimer_dom"/>
</dbReference>
<protein>
    <submittedName>
        <fullName evidence="2">Anti-repressor SinI family protein</fullName>
    </submittedName>
</protein>
<dbReference type="PROSITE" id="PS51500">
    <property type="entry name" value="SIN"/>
    <property type="match status" value="1"/>
</dbReference>
<dbReference type="SUPFAM" id="SSF47406">
    <property type="entry name" value="SinR repressor dimerisation domain-like"/>
    <property type="match status" value="1"/>
</dbReference>
<evidence type="ECO:0000313" key="3">
    <source>
        <dbReference type="Proteomes" id="UP000790580"/>
    </source>
</evidence>
<name>A0ABS6JNG9_9BACI</name>
<sequence>MHKKDKKRYEEWKLLIDEARKMGITPADIREFLKQKNYNLTS</sequence>